<dbReference type="InterPro" id="IPR000462">
    <property type="entry name" value="CDP-OH_P_trans"/>
</dbReference>
<evidence type="ECO:0000313" key="2">
    <source>
        <dbReference type="EMBL" id="TKJ39939.1"/>
    </source>
</evidence>
<dbReference type="InterPro" id="IPR043130">
    <property type="entry name" value="CDP-OH_PTrfase_TM_dom"/>
</dbReference>
<organism evidence="2 3">
    <name type="scientific">candidate division LCP-89 bacterium B3_LCP</name>
    <dbReference type="NCBI Taxonomy" id="2012998"/>
    <lineage>
        <taxon>Bacteria</taxon>
        <taxon>Pseudomonadati</taxon>
        <taxon>Bacteria division LCP-89</taxon>
    </lineage>
</organism>
<keyword evidence="1" id="KW-0812">Transmembrane</keyword>
<evidence type="ECO:0000313" key="3">
    <source>
        <dbReference type="Proteomes" id="UP000319619"/>
    </source>
</evidence>
<dbReference type="Pfam" id="PF01066">
    <property type="entry name" value="CDP-OH_P_transf"/>
    <property type="match status" value="1"/>
</dbReference>
<keyword evidence="1" id="KW-0472">Membrane</keyword>
<dbReference type="AlphaFoldDB" id="A0A532UYE5"/>
<gene>
    <name evidence="2" type="ORF">CEE37_09385</name>
</gene>
<keyword evidence="1" id="KW-1133">Transmembrane helix</keyword>
<comment type="caution">
    <text evidence="2">The sequence shown here is derived from an EMBL/GenBank/DDBJ whole genome shotgun (WGS) entry which is preliminary data.</text>
</comment>
<evidence type="ECO:0008006" key="4">
    <source>
        <dbReference type="Google" id="ProtNLM"/>
    </source>
</evidence>
<dbReference type="EMBL" id="NJBN01000006">
    <property type="protein sequence ID" value="TKJ39939.1"/>
    <property type="molecule type" value="Genomic_DNA"/>
</dbReference>
<feature type="transmembrane region" description="Helical" evidence="1">
    <location>
        <begin position="231"/>
        <end position="248"/>
    </location>
</feature>
<accession>A0A532UYE5</accession>
<proteinExistence type="predicted"/>
<name>A0A532UYE5_UNCL8</name>
<reference evidence="2 3" key="1">
    <citation type="submission" date="2017-06" db="EMBL/GenBank/DDBJ databases">
        <title>Novel microbial phyla capable of carbon fixation and sulfur reduction in deep-sea sediments.</title>
        <authorList>
            <person name="Huang J."/>
            <person name="Baker B."/>
            <person name="Wang Y."/>
        </authorList>
    </citation>
    <scope>NUCLEOTIDE SEQUENCE [LARGE SCALE GENOMIC DNA]</scope>
    <source>
        <strain evidence="2">B3_LCP</strain>
    </source>
</reference>
<dbReference type="GO" id="GO:0016020">
    <property type="term" value="C:membrane"/>
    <property type="evidence" value="ECO:0007669"/>
    <property type="project" value="InterPro"/>
</dbReference>
<feature type="transmembrane region" description="Helical" evidence="1">
    <location>
        <begin position="196"/>
        <end position="219"/>
    </location>
</feature>
<dbReference type="GO" id="GO:0008654">
    <property type="term" value="P:phospholipid biosynthetic process"/>
    <property type="evidence" value="ECO:0007669"/>
    <property type="project" value="InterPro"/>
</dbReference>
<protein>
    <recommendedName>
        <fullName evidence="4">CDP-alcohol phosphatidyltransferase</fullName>
    </recommendedName>
</protein>
<evidence type="ECO:0000256" key="1">
    <source>
        <dbReference type="SAM" id="Phobius"/>
    </source>
</evidence>
<dbReference type="Gene3D" id="1.20.120.1760">
    <property type="match status" value="1"/>
</dbReference>
<dbReference type="Proteomes" id="UP000319619">
    <property type="component" value="Unassembled WGS sequence"/>
</dbReference>
<sequence>MRLKIADTDENKSGNEAPPIYDNSLYRRWIIRPIAKRIAPGLVSAGLTGNGVCWVKLWFGLAGAVLLASKSAEVCFLGMLLLQANFLLDAADGEVARLRGEAAKLSGEFLDKLFDHLPKTAMYFFWGYGTYRLTGMQLPIFCGVFLAAWNIFPRFCCVETLLERLDKAPHVAEKPDFHKAVGESFVVKKERGGTDFVLTLLVHPAMNLLTIFFVIEIFYSRMTWGNFGIETRYALLIVYTIVGASNFIRKSVKFYRVLDFS</sequence>
<dbReference type="GO" id="GO:0016780">
    <property type="term" value="F:phosphotransferase activity, for other substituted phosphate groups"/>
    <property type="evidence" value="ECO:0007669"/>
    <property type="project" value="InterPro"/>
</dbReference>